<sequence>MIMTAELPHGGSNFCHFDDGFHHSHVRHGSTELLSCTTSTVGGTRSEDDGTFDIATEDKCRNILVRYCAHVPRNFQYRDGVQVVFLILRDHLGDRDLGIAGGVLYELIEVDCAHSDDPGAGFQRWRCDHMNRHADFDLPHIPHLTTITSAIKPSSRLCSWRWNHPSRYPIRLSDAGVNRSTVSDLGCLKNRKAWTIEHTMYTSTRDGGTCIFRSISPTRFHRACWNLERTNVGKFVGEKEYLPVVSGSAPEETMPTETRRASRTLSSLGTSSGTLARLVNLFRNLCDGRKSTRCSQPRAVVTSREKRTHSRAPATAAFQDTMPGLIDKNYVIPHPIFARKHSLVSQGKPLPPSITTHLMRTADFVSPDMTSAATETSVFRGPFTPQLGFDGGHDFEWDASPSTSSTSVKVGTGGLFSSQTKTLNSGAAPHAVRRHNARQAHDWFGLDAGLLDPRCLPTTGQGNKKQPTHGYNWFGLE</sequence>
<comment type="caution">
    <text evidence="2">The sequence shown here is derived from an EMBL/GenBank/DDBJ whole genome shotgun (WGS) entry which is preliminary data.</text>
</comment>
<organism evidence="2 3">
    <name type="scientific">Plectosphaerella cucumerina</name>
    <dbReference type="NCBI Taxonomy" id="40658"/>
    <lineage>
        <taxon>Eukaryota</taxon>
        <taxon>Fungi</taxon>
        <taxon>Dikarya</taxon>
        <taxon>Ascomycota</taxon>
        <taxon>Pezizomycotina</taxon>
        <taxon>Sordariomycetes</taxon>
        <taxon>Hypocreomycetidae</taxon>
        <taxon>Glomerellales</taxon>
        <taxon>Plectosphaerellaceae</taxon>
        <taxon>Plectosphaerella</taxon>
    </lineage>
</organism>
<feature type="region of interest" description="Disordered" evidence="1">
    <location>
        <begin position="247"/>
        <end position="267"/>
    </location>
</feature>
<proteinExistence type="predicted"/>
<dbReference type="Proteomes" id="UP000813385">
    <property type="component" value="Unassembled WGS sequence"/>
</dbReference>
<keyword evidence="3" id="KW-1185">Reference proteome</keyword>
<reference evidence="2" key="1">
    <citation type="journal article" date="2021" name="Nat. Commun.">
        <title>Genetic determinants of endophytism in the Arabidopsis root mycobiome.</title>
        <authorList>
            <person name="Mesny F."/>
            <person name="Miyauchi S."/>
            <person name="Thiergart T."/>
            <person name="Pickel B."/>
            <person name="Atanasova L."/>
            <person name="Karlsson M."/>
            <person name="Huettel B."/>
            <person name="Barry K.W."/>
            <person name="Haridas S."/>
            <person name="Chen C."/>
            <person name="Bauer D."/>
            <person name="Andreopoulos W."/>
            <person name="Pangilinan J."/>
            <person name="LaButti K."/>
            <person name="Riley R."/>
            <person name="Lipzen A."/>
            <person name="Clum A."/>
            <person name="Drula E."/>
            <person name="Henrissat B."/>
            <person name="Kohler A."/>
            <person name="Grigoriev I.V."/>
            <person name="Martin F.M."/>
            <person name="Hacquard S."/>
        </authorList>
    </citation>
    <scope>NUCLEOTIDE SEQUENCE</scope>
    <source>
        <strain evidence="2">MPI-CAGE-AT-0016</strain>
    </source>
</reference>
<evidence type="ECO:0000313" key="2">
    <source>
        <dbReference type="EMBL" id="KAH7366702.1"/>
    </source>
</evidence>
<dbReference type="OrthoDB" id="5229017at2759"/>
<accession>A0A8K0X4E7</accession>
<evidence type="ECO:0000313" key="3">
    <source>
        <dbReference type="Proteomes" id="UP000813385"/>
    </source>
</evidence>
<dbReference type="EMBL" id="JAGPXD010000002">
    <property type="protein sequence ID" value="KAH7366702.1"/>
    <property type="molecule type" value="Genomic_DNA"/>
</dbReference>
<gene>
    <name evidence="2" type="ORF">B0T11DRAFT_46233</name>
</gene>
<evidence type="ECO:0000256" key="1">
    <source>
        <dbReference type="SAM" id="MobiDB-lite"/>
    </source>
</evidence>
<name>A0A8K0X4E7_9PEZI</name>
<dbReference type="AlphaFoldDB" id="A0A8K0X4E7"/>
<protein>
    <submittedName>
        <fullName evidence="2">Uncharacterized protein</fullName>
    </submittedName>
</protein>
<feature type="region of interest" description="Disordered" evidence="1">
    <location>
        <begin position="458"/>
        <end position="477"/>
    </location>
</feature>